<comment type="caution">
    <text evidence="2">The sequence shown here is derived from an EMBL/GenBank/DDBJ whole genome shotgun (WGS) entry which is preliminary data.</text>
</comment>
<evidence type="ECO:0000256" key="1">
    <source>
        <dbReference type="SAM" id="MobiDB-lite"/>
    </source>
</evidence>
<proteinExistence type="predicted"/>
<keyword evidence="3" id="KW-1185">Reference proteome</keyword>
<dbReference type="RefSeq" id="WP_282544370.1">
    <property type="nucleotide sequence ID" value="NZ_JASCIQ010000023.1"/>
</dbReference>
<protein>
    <submittedName>
        <fullName evidence="2">Uncharacterized protein</fullName>
    </submittedName>
</protein>
<name>A0ABT6SGN4_9ACTN</name>
<sequence>MTSYGLAPVDDGLRCGLEVPGDAGVVLPLNVAAEELTARAEPTPPHRPPVSLLDRTCRR</sequence>
<evidence type="ECO:0000313" key="2">
    <source>
        <dbReference type="EMBL" id="MDI3406436.1"/>
    </source>
</evidence>
<organism evidence="2 3">
    <name type="scientific">Streptomyces cavernicola</name>
    <dbReference type="NCBI Taxonomy" id="3043613"/>
    <lineage>
        <taxon>Bacteria</taxon>
        <taxon>Bacillati</taxon>
        <taxon>Actinomycetota</taxon>
        <taxon>Actinomycetes</taxon>
        <taxon>Kitasatosporales</taxon>
        <taxon>Streptomycetaceae</taxon>
        <taxon>Streptomyces</taxon>
    </lineage>
</organism>
<evidence type="ECO:0000313" key="3">
    <source>
        <dbReference type="Proteomes" id="UP001223978"/>
    </source>
</evidence>
<dbReference type="EMBL" id="JASCIQ010000023">
    <property type="protein sequence ID" value="MDI3406436.1"/>
    <property type="molecule type" value="Genomic_DNA"/>
</dbReference>
<reference evidence="2 3" key="1">
    <citation type="submission" date="2023-05" db="EMBL/GenBank/DDBJ databases">
        <title>Draft genome sequence of Streptomyces sp. B-S-A6 isolated from a cave soil in Thailand.</title>
        <authorList>
            <person name="Chamroensaksri N."/>
            <person name="Muangham S."/>
        </authorList>
    </citation>
    <scope>NUCLEOTIDE SEQUENCE [LARGE SCALE GENOMIC DNA]</scope>
    <source>
        <strain evidence="2 3">B-S-A6</strain>
    </source>
</reference>
<accession>A0ABT6SGN4</accession>
<gene>
    <name evidence="2" type="ORF">QIS96_21830</name>
</gene>
<feature type="region of interest" description="Disordered" evidence="1">
    <location>
        <begin position="37"/>
        <end position="59"/>
    </location>
</feature>
<dbReference type="Proteomes" id="UP001223978">
    <property type="component" value="Unassembled WGS sequence"/>
</dbReference>